<sequence>MSLGKRINSAADDAEGLAMSNIMQTQIKV</sequence>
<protein>
    <submittedName>
        <fullName evidence="1">Uncharacterized protein</fullName>
    </submittedName>
</protein>
<gene>
    <name evidence="1" type="ORF">PQR01_02695</name>
</gene>
<evidence type="ECO:0000313" key="1">
    <source>
        <dbReference type="EMBL" id="MFM0102427.1"/>
    </source>
</evidence>
<dbReference type="Proteomes" id="UP001629235">
    <property type="component" value="Unassembled WGS sequence"/>
</dbReference>
<accession>A0ACC7N4R6</accession>
<reference evidence="1 2" key="1">
    <citation type="journal article" date="2024" name="Chem. Sci.">
        <title>Discovery of megapolipeptins by genome mining of a Burkholderiales bacteria collection.</title>
        <authorList>
            <person name="Paulo B.S."/>
            <person name="Recchia M.J.J."/>
            <person name="Lee S."/>
            <person name="Fergusson C.H."/>
            <person name="Romanowski S.B."/>
            <person name="Hernandez A."/>
            <person name="Krull N."/>
            <person name="Liu D.Y."/>
            <person name="Cavanagh H."/>
            <person name="Bos A."/>
            <person name="Gray C.A."/>
            <person name="Murphy B.T."/>
            <person name="Linington R.G."/>
            <person name="Eustaquio A.S."/>
        </authorList>
    </citation>
    <scope>NUCLEOTIDE SEQUENCE [LARGE SCALE GENOMIC DNA]</scope>
    <source>
        <strain evidence="1 2">RL18-126-BIB-B</strain>
    </source>
</reference>
<name>A0ACC7N4R6_9BURK</name>
<proteinExistence type="predicted"/>
<keyword evidence="2" id="KW-1185">Reference proteome</keyword>
<dbReference type="EMBL" id="JAQQDW010000003">
    <property type="protein sequence ID" value="MFM0102427.1"/>
    <property type="molecule type" value="Genomic_DNA"/>
</dbReference>
<evidence type="ECO:0000313" key="2">
    <source>
        <dbReference type="Proteomes" id="UP001629235"/>
    </source>
</evidence>
<comment type="caution">
    <text evidence="1">The sequence shown here is derived from an EMBL/GenBank/DDBJ whole genome shotgun (WGS) entry which is preliminary data.</text>
</comment>
<organism evidence="1 2">
    <name type="scientific">Paraburkholderia rhynchosiae</name>
    <dbReference type="NCBI Taxonomy" id="487049"/>
    <lineage>
        <taxon>Bacteria</taxon>
        <taxon>Pseudomonadati</taxon>
        <taxon>Pseudomonadota</taxon>
        <taxon>Betaproteobacteria</taxon>
        <taxon>Burkholderiales</taxon>
        <taxon>Burkholderiaceae</taxon>
        <taxon>Paraburkholderia</taxon>
    </lineage>
</organism>